<comment type="function">
    <text evidence="7">The globular domain of the protein is located near the polypeptide exit tunnel on the outside of the subunit, while an extended beta-hairpin is found that lines the wall of the exit tunnel in the center of the 70S ribosome.</text>
</comment>
<reference evidence="11" key="1">
    <citation type="journal article" date="2015" name="ISME J.">
        <title>Aquifer environment selects for microbial species cohorts in sediment and groundwater.</title>
        <authorList>
            <person name="Hug L.A."/>
            <person name="Thomas B.C."/>
            <person name="Brown C.T."/>
            <person name="Frischkorn K.R."/>
            <person name="Williams K.H."/>
            <person name="Tringe S.G."/>
            <person name="Banfield J.F."/>
        </authorList>
    </citation>
    <scope>NUCLEOTIDE SEQUENCE</scope>
</reference>
<name>A0A0H4T1H7_9DELT</name>
<dbReference type="Gene3D" id="3.90.470.10">
    <property type="entry name" value="Ribosomal protein L22/L17"/>
    <property type="match status" value="1"/>
</dbReference>
<dbReference type="Pfam" id="PF00237">
    <property type="entry name" value="Ribosomal_L22"/>
    <property type="match status" value="1"/>
</dbReference>
<comment type="similarity">
    <text evidence="1 7 8">Belongs to the universal ribosomal protein uL22 family.</text>
</comment>
<evidence type="ECO:0000313" key="11">
    <source>
        <dbReference type="EMBL" id="AKQ01441.1"/>
    </source>
</evidence>
<keyword evidence="5 7" id="KW-0687">Ribonucleoprotein</keyword>
<dbReference type="PANTHER" id="PTHR13501:SF8">
    <property type="entry name" value="LARGE RIBOSOMAL SUBUNIT PROTEIN UL22M"/>
    <property type="match status" value="1"/>
</dbReference>
<keyword evidence="3 7" id="KW-0694">RNA-binding</keyword>
<evidence type="ECO:0000256" key="7">
    <source>
        <dbReference type="HAMAP-Rule" id="MF_01331"/>
    </source>
</evidence>
<dbReference type="EMBL" id="KT006965">
    <property type="protein sequence ID" value="AKQ01441.1"/>
    <property type="molecule type" value="Genomic_DNA"/>
</dbReference>
<evidence type="ECO:0000256" key="1">
    <source>
        <dbReference type="ARBA" id="ARBA00009451"/>
    </source>
</evidence>
<dbReference type="GO" id="GO:0022625">
    <property type="term" value="C:cytosolic large ribosomal subunit"/>
    <property type="evidence" value="ECO:0007669"/>
    <property type="project" value="TreeGrafter"/>
</dbReference>
<evidence type="ECO:0000256" key="10">
    <source>
        <dbReference type="RuleBase" id="RU004008"/>
    </source>
</evidence>
<dbReference type="AlphaFoldDB" id="A0A0H4T1H7"/>
<dbReference type="InterPro" id="IPR005727">
    <property type="entry name" value="Ribosomal_uL22_bac/chlpt-type"/>
</dbReference>
<evidence type="ECO:0000256" key="2">
    <source>
        <dbReference type="ARBA" id="ARBA00022730"/>
    </source>
</evidence>
<dbReference type="InterPro" id="IPR036394">
    <property type="entry name" value="Ribosomal_uL22_sf"/>
</dbReference>
<dbReference type="GO" id="GO:0003735">
    <property type="term" value="F:structural constituent of ribosome"/>
    <property type="evidence" value="ECO:0007669"/>
    <property type="project" value="InterPro"/>
</dbReference>
<accession>A0A0H4T1H7</accession>
<keyword evidence="4 7" id="KW-0689">Ribosomal protein</keyword>
<keyword evidence="2 7" id="KW-0699">rRNA-binding</keyword>
<proteinExistence type="inferred from homology"/>
<gene>
    <name evidence="7 11" type="primary">rplV</name>
</gene>
<evidence type="ECO:0000256" key="8">
    <source>
        <dbReference type="RuleBase" id="RU004005"/>
    </source>
</evidence>
<dbReference type="SUPFAM" id="SSF54843">
    <property type="entry name" value="Ribosomal protein L22"/>
    <property type="match status" value="1"/>
</dbReference>
<dbReference type="InterPro" id="IPR047867">
    <property type="entry name" value="Ribosomal_uL22_bac/org-type"/>
</dbReference>
<dbReference type="PANTHER" id="PTHR13501">
    <property type="entry name" value="CHLOROPLAST 50S RIBOSOMAL PROTEIN L22-RELATED"/>
    <property type="match status" value="1"/>
</dbReference>
<protein>
    <recommendedName>
        <fullName evidence="6 7">Large ribosomal subunit protein uL22</fullName>
    </recommendedName>
</protein>
<evidence type="ECO:0000256" key="5">
    <source>
        <dbReference type="ARBA" id="ARBA00023274"/>
    </source>
</evidence>
<evidence type="ECO:0000256" key="4">
    <source>
        <dbReference type="ARBA" id="ARBA00022980"/>
    </source>
</evidence>
<comment type="function">
    <text evidence="7 10">This protein binds specifically to 23S rRNA; its binding is stimulated by other ribosomal proteins, e.g., L4, L17, and L20. It is important during the early stages of 50S assembly. It makes multiple contacts with different domains of the 23S rRNA in the assembled 50S subunit and ribosome.</text>
</comment>
<dbReference type="GO" id="GO:0006412">
    <property type="term" value="P:translation"/>
    <property type="evidence" value="ECO:0007669"/>
    <property type="project" value="UniProtKB-UniRule"/>
</dbReference>
<evidence type="ECO:0000256" key="9">
    <source>
        <dbReference type="RuleBase" id="RU004006"/>
    </source>
</evidence>
<evidence type="ECO:0000256" key="3">
    <source>
        <dbReference type="ARBA" id="ARBA00022884"/>
    </source>
</evidence>
<dbReference type="InterPro" id="IPR001063">
    <property type="entry name" value="Ribosomal_uL22"/>
</dbReference>
<comment type="subunit">
    <text evidence="7 9">Part of the 50S ribosomal subunit.</text>
</comment>
<organism evidence="11">
    <name type="scientific">uncultured delta proteobacterium Rifle_16ft_4_minimus_184</name>
    <dbReference type="NCBI Taxonomy" id="1665175"/>
    <lineage>
        <taxon>Bacteria</taxon>
        <taxon>Deltaproteobacteria</taxon>
        <taxon>environmental samples</taxon>
    </lineage>
</organism>
<sequence>MEASATAKFMRVSPRKARLVVDLIRGKKISEAKTILSLANKASAATVKKVLDSAIANAGQTGVIDVGTLYVKSACVNVGASQKRFRPAPMGRAHKYKRRTSHITIVVDEA</sequence>
<dbReference type="GO" id="GO:0019843">
    <property type="term" value="F:rRNA binding"/>
    <property type="evidence" value="ECO:0007669"/>
    <property type="project" value="UniProtKB-UniRule"/>
</dbReference>
<dbReference type="CDD" id="cd00336">
    <property type="entry name" value="Ribosomal_L22"/>
    <property type="match status" value="1"/>
</dbReference>
<dbReference type="NCBIfam" id="TIGR01044">
    <property type="entry name" value="rplV_bact"/>
    <property type="match status" value="1"/>
</dbReference>
<evidence type="ECO:0000256" key="6">
    <source>
        <dbReference type="ARBA" id="ARBA00035207"/>
    </source>
</evidence>
<dbReference type="HAMAP" id="MF_01331_B">
    <property type="entry name" value="Ribosomal_uL22_B"/>
    <property type="match status" value="1"/>
</dbReference>